<keyword evidence="3" id="KW-0805">Transcription regulation</keyword>
<keyword evidence="5" id="KW-0539">Nucleus</keyword>
<name>A0ABR2IHL5_9PEZI</name>
<evidence type="ECO:0000259" key="7">
    <source>
        <dbReference type="PROSITE" id="PS50048"/>
    </source>
</evidence>
<sequence>MPSNTKLQSRKTSDTMLNGRVCDRCIRKKVKCDLQRPQCSRCSEGGFSCVYSTERKKPGPPRGARRNKTLTPPSESMSITVIPATTTQLPSPQLHPATNGGSRDSIVAFNAADFSNASSPFGVALSMDHSRFPGYTLDTFEERSLLATYFDEINPSFPLFHKDRFMDQYNAGIISSELIVAMVAVTARILVPVPSWPPHSVDMCLASLLASTTSDDFNLARGNLCRYKLECIMAFYEFNQFPGTTSWMRVSRLTRKAYALGLNQIENPHLCSAYDARMATEHEIEDWRYAWWCVFALDSYVNAASGACTNVDIESINTALVRRPWDNSDPEFCFHALPKLFLAEDLDNVWRTTQEVLTQGTTSGFNINMIMATVVRDVGTLVRLRTEKGPERLMLRTARLKNDLASLKLSLPPRYLFVQRNASRTETDVEYSQRLLNVLLYHAVRMAVDMPTGLAVGGEEWMRDWESLHETCREIALLVSHWSQHSSPKINPIVTIVPFTALMVLNLSQRSDPDTSVIPGGLSQLESTLLLFLEDSGKGWYLPRHMAGLFRDHHANSPSYLTLTQADSILNRLPCPLHPKFPTRNWSPAEHLDTAYSTMDPAITMNFGEQETLPITTLTQYSY</sequence>
<reference evidence="8 9" key="1">
    <citation type="journal article" date="2024" name="IMA Fungus">
        <title>Apiospora arundinis, a panoply of carbohydrate-active enzymes and secondary metabolites.</title>
        <authorList>
            <person name="Sorensen T."/>
            <person name="Petersen C."/>
            <person name="Muurmann A.T."/>
            <person name="Christiansen J.V."/>
            <person name="Brundto M.L."/>
            <person name="Overgaard C.K."/>
            <person name="Boysen A.T."/>
            <person name="Wollenberg R.D."/>
            <person name="Larsen T.O."/>
            <person name="Sorensen J.L."/>
            <person name="Nielsen K.L."/>
            <person name="Sondergaard T.E."/>
        </authorList>
    </citation>
    <scope>NUCLEOTIDE SEQUENCE [LARGE SCALE GENOMIC DNA]</scope>
    <source>
        <strain evidence="8 9">AAU 773</strain>
    </source>
</reference>
<comment type="caution">
    <text evidence="8">The sequence shown here is derived from an EMBL/GenBank/DDBJ whole genome shotgun (WGS) entry which is preliminary data.</text>
</comment>
<evidence type="ECO:0000256" key="6">
    <source>
        <dbReference type="SAM" id="MobiDB-lite"/>
    </source>
</evidence>
<dbReference type="Gene3D" id="4.10.240.10">
    <property type="entry name" value="Zn(2)-C6 fungal-type DNA-binding domain"/>
    <property type="match status" value="1"/>
</dbReference>
<dbReference type="InterPro" id="IPR007219">
    <property type="entry name" value="XnlR_reg_dom"/>
</dbReference>
<protein>
    <submittedName>
        <fullName evidence="8">NADPH-dependent 1-acyldihydroxyacetone phosphate reductase</fullName>
    </submittedName>
</protein>
<dbReference type="Proteomes" id="UP001390339">
    <property type="component" value="Unassembled WGS sequence"/>
</dbReference>
<keyword evidence="2" id="KW-0479">Metal-binding</keyword>
<keyword evidence="9" id="KW-1185">Reference proteome</keyword>
<dbReference type="Pfam" id="PF04082">
    <property type="entry name" value="Fungal_trans"/>
    <property type="match status" value="1"/>
</dbReference>
<keyword evidence="4" id="KW-0804">Transcription</keyword>
<dbReference type="InterPro" id="IPR050815">
    <property type="entry name" value="TF_fung"/>
</dbReference>
<evidence type="ECO:0000313" key="8">
    <source>
        <dbReference type="EMBL" id="KAK8863066.1"/>
    </source>
</evidence>
<evidence type="ECO:0000256" key="5">
    <source>
        <dbReference type="ARBA" id="ARBA00023242"/>
    </source>
</evidence>
<organism evidence="8 9">
    <name type="scientific">Apiospora arundinis</name>
    <dbReference type="NCBI Taxonomy" id="335852"/>
    <lineage>
        <taxon>Eukaryota</taxon>
        <taxon>Fungi</taxon>
        <taxon>Dikarya</taxon>
        <taxon>Ascomycota</taxon>
        <taxon>Pezizomycotina</taxon>
        <taxon>Sordariomycetes</taxon>
        <taxon>Xylariomycetidae</taxon>
        <taxon>Amphisphaeriales</taxon>
        <taxon>Apiosporaceae</taxon>
        <taxon>Apiospora</taxon>
    </lineage>
</organism>
<dbReference type="PROSITE" id="PS50048">
    <property type="entry name" value="ZN2_CY6_FUNGAL_2"/>
    <property type="match status" value="1"/>
</dbReference>
<dbReference type="Pfam" id="PF00172">
    <property type="entry name" value="Zn_clus"/>
    <property type="match status" value="1"/>
</dbReference>
<dbReference type="SUPFAM" id="SSF57701">
    <property type="entry name" value="Zn2/Cys6 DNA-binding domain"/>
    <property type="match status" value="1"/>
</dbReference>
<accession>A0ABR2IHL5</accession>
<evidence type="ECO:0000256" key="3">
    <source>
        <dbReference type="ARBA" id="ARBA00023015"/>
    </source>
</evidence>
<dbReference type="EMBL" id="JAPCWZ010000005">
    <property type="protein sequence ID" value="KAK8863066.1"/>
    <property type="molecule type" value="Genomic_DNA"/>
</dbReference>
<feature type="region of interest" description="Disordered" evidence="6">
    <location>
        <begin position="53"/>
        <end position="76"/>
    </location>
</feature>
<gene>
    <name evidence="8" type="ORF">PGQ11_009301</name>
</gene>
<dbReference type="CDD" id="cd00067">
    <property type="entry name" value="GAL4"/>
    <property type="match status" value="1"/>
</dbReference>
<comment type="subcellular location">
    <subcellularLocation>
        <location evidence="1">Nucleus</location>
    </subcellularLocation>
</comment>
<dbReference type="SMART" id="SM00066">
    <property type="entry name" value="GAL4"/>
    <property type="match status" value="1"/>
</dbReference>
<evidence type="ECO:0000256" key="2">
    <source>
        <dbReference type="ARBA" id="ARBA00022723"/>
    </source>
</evidence>
<dbReference type="InterPro" id="IPR001138">
    <property type="entry name" value="Zn2Cys6_DnaBD"/>
</dbReference>
<proteinExistence type="predicted"/>
<feature type="domain" description="Zn(2)-C6 fungal-type" evidence="7">
    <location>
        <begin position="21"/>
        <end position="51"/>
    </location>
</feature>
<evidence type="ECO:0000256" key="1">
    <source>
        <dbReference type="ARBA" id="ARBA00004123"/>
    </source>
</evidence>
<dbReference type="CDD" id="cd12148">
    <property type="entry name" value="fungal_TF_MHR"/>
    <property type="match status" value="1"/>
</dbReference>
<dbReference type="PANTHER" id="PTHR47338:SF5">
    <property type="entry name" value="ZN(II)2CYS6 TRANSCRIPTION FACTOR (EUROFUNG)"/>
    <property type="match status" value="1"/>
</dbReference>
<evidence type="ECO:0000256" key="4">
    <source>
        <dbReference type="ARBA" id="ARBA00023163"/>
    </source>
</evidence>
<dbReference type="PANTHER" id="PTHR47338">
    <property type="entry name" value="ZN(II)2CYS6 TRANSCRIPTION FACTOR (EUROFUNG)-RELATED"/>
    <property type="match status" value="1"/>
</dbReference>
<evidence type="ECO:0000313" key="9">
    <source>
        <dbReference type="Proteomes" id="UP001390339"/>
    </source>
</evidence>
<dbReference type="InterPro" id="IPR036864">
    <property type="entry name" value="Zn2-C6_fun-type_DNA-bd_sf"/>
</dbReference>